<dbReference type="HOGENOM" id="CLU_2261467_0_0_11"/>
<organism evidence="1 2">
    <name type="scientific">Pseudonocardia dioxanivorans (strain ATCC 55486 / DSM 44775 / JCM 13855 / CB1190)</name>
    <dbReference type="NCBI Taxonomy" id="675635"/>
    <lineage>
        <taxon>Bacteria</taxon>
        <taxon>Bacillati</taxon>
        <taxon>Actinomycetota</taxon>
        <taxon>Actinomycetes</taxon>
        <taxon>Pseudonocardiales</taxon>
        <taxon>Pseudonocardiaceae</taxon>
        <taxon>Pseudonocardia</taxon>
    </lineage>
</organism>
<sequence length="103" mass="10705">MTAVDECGVSLTGDPVTDALVPLATELAAAVYLEDQESCALIRAEAEDILLVHNLDPADAGWALATVAAGMLPGGAPPSLLLAWRALPLHVRQGRRLPEHSAS</sequence>
<proteinExistence type="predicted"/>
<dbReference type="AlphaFoldDB" id="F4D193"/>
<evidence type="ECO:0000313" key="1">
    <source>
        <dbReference type="EMBL" id="AEA27881.1"/>
    </source>
</evidence>
<accession>F4D193</accession>
<gene>
    <name evidence="1" type="ordered locus">Psed_5754</name>
</gene>
<keyword evidence="2" id="KW-1185">Reference proteome</keyword>
<dbReference type="RefSeq" id="WP_013677780.1">
    <property type="nucleotide sequence ID" value="NC_015312.1"/>
</dbReference>
<name>F4D193_PSEUX</name>
<reference evidence="1 2" key="1">
    <citation type="journal article" date="2011" name="J. Bacteriol.">
        <title>Genome sequence of the 1,4-dioxane-degrading Pseudonocardia dioxanivorans strain CB1190.</title>
        <authorList>
            <person name="Sales C.M."/>
            <person name="Mahendra S."/>
            <person name="Grostern A."/>
            <person name="Parales R.E."/>
            <person name="Goodwin L.A."/>
            <person name="Woyke T."/>
            <person name="Nolan M."/>
            <person name="Lapidus A."/>
            <person name="Chertkov O."/>
            <person name="Ovchinnikova G."/>
            <person name="Sczyrba A."/>
            <person name="Alvarez-Cohen L."/>
        </authorList>
    </citation>
    <scope>NUCLEOTIDE SEQUENCE [LARGE SCALE GENOMIC DNA]</scope>
    <source>
        <strain evidence="2">ATCC 55486 / DSM 44775 / JCM 13855 / CB1190</strain>
    </source>
</reference>
<dbReference type="KEGG" id="pdx:Psed_5754"/>
<dbReference type="EMBL" id="CP002593">
    <property type="protein sequence ID" value="AEA27881.1"/>
    <property type="molecule type" value="Genomic_DNA"/>
</dbReference>
<protein>
    <submittedName>
        <fullName evidence="1">Uncharacterized protein</fullName>
    </submittedName>
</protein>
<dbReference type="Proteomes" id="UP000007809">
    <property type="component" value="Chromosome"/>
</dbReference>
<evidence type="ECO:0000313" key="2">
    <source>
        <dbReference type="Proteomes" id="UP000007809"/>
    </source>
</evidence>
<dbReference type="STRING" id="675635.Psed_5754"/>